<keyword evidence="10" id="KW-1185">Reference proteome</keyword>
<dbReference type="SMART" id="SM00304">
    <property type="entry name" value="HAMP"/>
    <property type="match status" value="1"/>
</dbReference>
<feature type="domain" description="HAMP" evidence="8">
    <location>
        <begin position="340"/>
        <end position="392"/>
    </location>
</feature>
<dbReference type="PROSITE" id="PS50885">
    <property type="entry name" value="HAMP"/>
    <property type="match status" value="1"/>
</dbReference>
<evidence type="ECO:0000256" key="1">
    <source>
        <dbReference type="ARBA" id="ARBA00004651"/>
    </source>
</evidence>
<evidence type="ECO:0000256" key="4">
    <source>
        <dbReference type="ARBA" id="ARBA00022679"/>
    </source>
</evidence>
<dbReference type="InterPro" id="IPR010559">
    <property type="entry name" value="Sig_transdc_His_kin_internal"/>
</dbReference>
<dbReference type="InterPro" id="IPR003660">
    <property type="entry name" value="HAMP_dom"/>
</dbReference>
<feature type="transmembrane region" description="Helical" evidence="7">
    <location>
        <begin position="27"/>
        <end position="47"/>
    </location>
</feature>
<reference evidence="9 10" key="1">
    <citation type="submission" date="2020-08" db="EMBL/GenBank/DDBJ databases">
        <title>Cohnella phylogeny.</title>
        <authorList>
            <person name="Dunlap C."/>
        </authorList>
    </citation>
    <scope>NUCLEOTIDE SEQUENCE [LARGE SCALE GENOMIC DNA]</scope>
    <source>
        <strain evidence="9 10">DSM 25241</strain>
    </source>
</reference>
<organism evidence="9 10">
    <name type="scientific">Cohnella thailandensis</name>
    <dbReference type="NCBI Taxonomy" id="557557"/>
    <lineage>
        <taxon>Bacteria</taxon>
        <taxon>Bacillati</taxon>
        <taxon>Bacillota</taxon>
        <taxon>Bacilli</taxon>
        <taxon>Bacillales</taxon>
        <taxon>Paenibacillaceae</taxon>
        <taxon>Cohnella</taxon>
    </lineage>
</organism>
<evidence type="ECO:0000256" key="5">
    <source>
        <dbReference type="ARBA" id="ARBA00022777"/>
    </source>
</evidence>
<evidence type="ECO:0000313" key="10">
    <source>
        <dbReference type="Proteomes" id="UP000535838"/>
    </source>
</evidence>
<keyword evidence="7" id="KW-0812">Transmembrane</keyword>
<sequence>MGEARMRRYGYGAVRTYVAGLPIQGKLILSFVLIIFIPIVLFAWYMLNGISDGSIREMTKKAENILDIEKNNIQNNIELMEWTSQLAESNEDMKDYLQSTDEMDIAALLEFKDKTFSNFEQLLFNNPRIAAIRMYTDNPHVYEFWPVVLSESRIRNKPWYGTVLEQKGMNWWEIQRSIDILQGQTDDADVDGPFVSLFRELASFDRTTHNGVLEVSMSVRQFFTKTFSVREPTSQLLVVARDGGIYTDEEAEIFRRASAQELTGAIPLSPEEGNSTGMFRYGGQSYMAVQTYIPKLDIHLVNVVSLADTLADIQRNRTNLVFIVLLLAAVLIVVSAFMHSLILKRLKILRESMKKVRGGDFHPDVPVYGSDEVGELGHHYRQMLKKINALIAEQVNRQAATKEAEIRSLKNQIDSHFLYNTLENLKMLAEVEGQYTISDSLTSLGGMMRYSLQWTHDRVRLRDEIEHIRNYMAIMNIRYDGRLELRVDVPPESMDQEVLKMSLQPIVENAVKHGMNPSELKDGKLQVLLTAGTRLEQFVIEITDNGCGIGEDRLRRLNRMLRMEESDYREFRSEFDKGKKESGGIGLRNVEQRMVMSYGADYGIRVESVERSFTRVVMTLPKFNLGGGESR</sequence>
<evidence type="ECO:0000256" key="2">
    <source>
        <dbReference type="ARBA" id="ARBA00022475"/>
    </source>
</evidence>
<evidence type="ECO:0000313" key="9">
    <source>
        <dbReference type="EMBL" id="MBB6638018.1"/>
    </source>
</evidence>
<evidence type="ECO:0000259" key="8">
    <source>
        <dbReference type="PROSITE" id="PS50885"/>
    </source>
</evidence>
<dbReference type="Gene3D" id="6.10.340.10">
    <property type="match status" value="1"/>
</dbReference>
<protein>
    <submittedName>
        <fullName evidence="9">Sensor histidine kinase</fullName>
    </submittedName>
</protein>
<keyword evidence="4" id="KW-0808">Transferase</keyword>
<dbReference type="InterPro" id="IPR036890">
    <property type="entry name" value="HATPase_C_sf"/>
</dbReference>
<dbReference type="InterPro" id="IPR003594">
    <property type="entry name" value="HATPase_dom"/>
</dbReference>
<dbReference type="InterPro" id="IPR050640">
    <property type="entry name" value="Bact_2-comp_sensor_kinase"/>
</dbReference>
<keyword evidence="7" id="KW-1133">Transmembrane helix</keyword>
<dbReference type="GO" id="GO:0000155">
    <property type="term" value="F:phosphorelay sensor kinase activity"/>
    <property type="evidence" value="ECO:0007669"/>
    <property type="project" value="InterPro"/>
</dbReference>
<dbReference type="Proteomes" id="UP000535838">
    <property type="component" value="Unassembled WGS sequence"/>
</dbReference>
<evidence type="ECO:0000256" key="3">
    <source>
        <dbReference type="ARBA" id="ARBA00022553"/>
    </source>
</evidence>
<feature type="transmembrane region" description="Helical" evidence="7">
    <location>
        <begin position="320"/>
        <end position="343"/>
    </location>
</feature>
<dbReference type="Pfam" id="PF02518">
    <property type="entry name" value="HATPase_c"/>
    <property type="match status" value="1"/>
</dbReference>
<dbReference type="Pfam" id="PF06580">
    <property type="entry name" value="His_kinase"/>
    <property type="match status" value="1"/>
</dbReference>
<keyword evidence="5 9" id="KW-0418">Kinase</keyword>
<dbReference type="SUPFAM" id="SSF55874">
    <property type="entry name" value="ATPase domain of HSP90 chaperone/DNA topoisomerase II/histidine kinase"/>
    <property type="match status" value="1"/>
</dbReference>
<gene>
    <name evidence="9" type="ORF">H7B67_28145</name>
</gene>
<dbReference type="PANTHER" id="PTHR34220">
    <property type="entry name" value="SENSOR HISTIDINE KINASE YPDA"/>
    <property type="match status" value="1"/>
</dbReference>
<name>A0A841T6V0_9BACL</name>
<keyword evidence="6 7" id="KW-0472">Membrane</keyword>
<dbReference type="CDD" id="cd06225">
    <property type="entry name" value="HAMP"/>
    <property type="match status" value="1"/>
</dbReference>
<evidence type="ECO:0000256" key="6">
    <source>
        <dbReference type="ARBA" id="ARBA00023136"/>
    </source>
</evidence>
<proteinExistence type="predicted"/>
<dbReference type="Gene3D" id="3.30.565.10">
    <property type="entry name" value="Histidine kinase-like ATPase, C-terminal domain"/>
    <property type="match status" value="1"/>
</dbReference>
<evidence type="ECO:0000256" key="7">
    <source>
        <dbReference type="SAM" id="Phobius"/>
    </source>
</evidence>
<comment type="caution">
    <text evidence="9">The sequence shown here is derived from an EMBL/GenBank/DDBJ whole genome shotgun (WGS) entry which is preliminary data.</text>
</comment>
<dbReference type="SMART" id="SM00387">
    <property type="entry name" value="HATPase_c"/>
    <property type="match status" value="1"/>
</dbReference>
<dbReference type="AlphaFoldDB" id="A0A841T6V0"/>
<comment type="subcellular location">
    <subcellularLocation>
        <location evidence="1">Cell membrane</location>
        <topology evidence="1">Multi-pass membrane protein</topology>
    </subcellularLocation>
</comment>
<dbReference type="GO" id="GO:0005886">
    <property type="term" value="C:plasma membrane"/>
    <property type="evidence" value="ECO:0007669"/>
    <property type="project" value="UniProtKB-SubCell"/>
</dbReference>
<keyword evidence="3" id="KW-0597">Phosphoprotein</keyword>
<dbReference type="Pfam" id="PF00672">
    <property type="entry name" value="HAMP"/>
    <property type="match status" value="1"/>
</dbReference>
<dbReference type="EMBL" id="JACJVQ010000027">
    <property type="protein sequence ID" value="MBB6638018.1"/>
    <property type="molecule type" value="Genomic_DNA"/>
</dbReference>
<accession>A0A841T6V0</accession>
<keyword evidence="2" id="KW-1003">Cell membrane</keyword>
<dbReference type="PANTHER" id="PTHR34220:SF7">
    <property type="entry name" value="SENSOR HISTIDINE KINASE YPDA"/>
    <property type="match status" value="1"/>
</dbReference>
<dbReference type="SUPFAM" id="SSF158472">
    <property type="entry name" value="HAMP domain-like"/>
    <property type="match status" value="1"/>
</dbReference>